<dbReference type="OrthoDB" id="5582218at2759"/>
<accession>A0A6A6SWP6</accession>
<comment type="subcellular location">
    <subcellularLocation>
        <location evidence="1">Cytoplasm</location>
    </subcellularLocation>
</comment>
<dbReference type="InterPro" id="IPR051837">
    <property type="entry name" value="SortingNexin/PXDomain-PKLike"/>
</dbReference>
<proteinExistence type="predicted"/>
<name>A0A6A6SWP6_9PLEO</name>
<evidence type="ECO:0000259" key="4">
    <source>
        <dbReference type="PROSITE" id="PS51207"/>
    </source>
</evidence>
<dbReference type="AlphaFoldDB" id="A0A6A6SWP6"/>
<dbReference type="EMBL" id="MU004412">
    <property type="protein sequence ID" value="KAF2651990.1"/>
    <property type="molecule type" value="Genomic_DNA"/>
</dbReference>
<keyword evidence="6" id="KW-1185">Reference proteome</keyword>
<dbReference type="PROSITE" id="PS51207">
    <property type="entry name" value="PXA"/>
    <property type="match status" value="1"/>
</dbReference>
<protein>
    <recommendedName>
        <fullName evidence="4">PXA domain-containing protein</fullName>
    </recommendedName>
</protein>
<dbReference type="InterPro" id="IPR003114">
    <property type="entry name" value="Phox_assoc"/>
</dbReference>
<feature type="region of interest" description="Disordered" evidence="3">
    <location>
        <begin position="271"/>
        <end position="291"/>
    </location>
</feature>
<dbReference type="GO" id="GO:0035091">
    <property type="term" value="F:phosphatidylinositol binding"/>
    <property type="evidence" value="ECO:0007669"/>
    <property type="project" value="TreeGrafter"/>
</dbReference>
<dbReference type="SMART" id="SM00313">
    <property type="entry name" value="PXA"/>
    <property type="match status" value="1"/>
</dbReference>
<dbReference type="GO" id="GO:0045022">
    <property type="term" value="P:early endosome to late endosome transport"/>
    <property type="evidence" value="ECO:0007669"/>
    <property type="project" value="TreeGrafter"/>
</dbReference>
<organism evidence="5 6">
    <name type="scientific">Lophiostoma macrostomum CBS 122681</name>
    <dbReference type="NCBI Taxonomy" id="1314788"/>
    <lineage>
        <taxon>Eukaryota</taxon>
        <taxon>Fungi</taxon>
        <taxon>Dikarya</taxon>
        <taxon>Ascomycota</taxon>
        <taxon>Pezizomycotina</taxon>
        <taxon>Dothideomycetes</taxon>
        <taxon>Pleosporomycetidae</taxon>
        <taxon>Pleosporales</taxon>
        <taxon>Lophiostomataceae</taxon>
        <taxon>Lophiostoma</taxon>
    </lineage>
</organism>
<dbReference type="Pfam" id="PF02194">
    <property type="entry name" value="PXA"/>
    <property type="match status" value="1"/>
</dbReference>
<feature type="compositionally biased region" description="Polar residues" evidence="3">
    <location>
        <begin position="334"/>
        <end position="352"/>
    </location>
</feature>
<sequence length="545" mass="60393">MTESVSVDTTSDKATAAFIRRTLCSQNVLLDNGEKARNNPRPIEEVLPPLTSSNAVDLQLYAIISVIIKEFVQTWYSKITPDHVFVNEVIQIIAHCTRALEQRLRKVDLEALMLDEIPGLIEAHLSTYRMAKRQTNISHSLVSEPRIIFHTLHPHPALSPVPSESLPSTIVDQRENESAWRQLLVQGVLVVLLPTEDLENSCLRALVAEIFAEMILGNGISGKACEGWLLWEGITRIAEVLQARLKEEAPHSEATPAEQALTRLERYGLLSPPAADENGPTKPQLSNGRRHEDRPMTFTRLIWAVIQYAFLAGTAMRAAIVSIATAPSLPARSVTGTSGQSPVEASRQSQLPQAAHPASRRPLASKRPIVSMQLWSCASQLADLNSRMPWLSGLMSMLHWAALAGPGKVGDTDGVLDRFLSHTMQMRLLDPALFPILLRTARATIFPNNALAGPRTPPTGEEAKRIKHRCAAAILEIFPLKVARAFFASDERAYQLSQIEKILDCLDDAYLNKHLIFQIVELIVLRLVPELGERGVRELMDERLG</sequence>
<dbReference type="Proteomes" id="UP000799324">
    <property type="component" value="Unassembled WGS sequence"/>
</dbReference>
<feature type="region of interest" description="Disordered" evidence="3">
    <location>
        <begin position="331"/>
        <end position="363"/>
    </location>
</feature>
<dbReference type="PANTHER" id="PTHR22999:SF23">
    <property type="entry name" value="SORTING NEXIN-16"/>
    <property type="match status" value="1"/>
</dbReference>
<evidence type="ECO:0000256" key="3">
    <source>
        <dbReference type="SAM" id="MobiDB-lite"/>
    </source>
</evidence>
<gene>
    <name evidence="5" type="ORF">K491DRAFT_706692</name>
</gene>
<dbReference type="PANTHER" id="PTHR22999">
    <property type="entry name" value="PX SERINE/THREONINE KINASE PXK"/>
    <property type="match status" value="1"/>
</dbReference>
<feature type="domain" description="PXA" evidence="4">
    <location>
        <begin position="53"/>
        <end position="242"/>
    </location>
</feature>
<keyword evidence="2" id="KW-0963">Cytoplasm</keyword>
<evidence type="ECO:0000313" key="6">
    <source>
        <dbReference type="Proteomes" id="UP000799324"/>
    </source>
</evidence>
<evidence type="ECO:0000256" key="1">
    <source>
        <dbReference type="ARBA" id="ARBA00004496"/>
    </source>
</evidence>
<evidence type="ECO:0000256" key="2">
    <source>
        <dbReference type="ARBA" id="ARBA00022490"/>
    </source>
</evidence>
<reference evidence="5" key="1">
    <citation type="journal article" date="2020" name="Stud. Mycol.">
        <title>101 Dothideomycetes genomes: a test case for predicting lifestyles and emergence of pathogens.</title>
        <authorList>
            <person name="Haridas S."/>
            <person name="Albert R."/>
            <person name="Binder M."/>
            <person name="Bloem J."/>
            <person name="Labutti K."/>
            <person name="Salamov A."/>
            <person name="Andreopoulos B."/>
            <person name="Baker S."/>
            <person name="Barry K."/>
            <person name="Bills G."/>
            <person name="Bluhm B."/>
            <person name="Cannon C."/>
            <person name="Castanera R."/>
            <person name="Culley D."/>
            <person name="Daum C."/>
            <person name="Ezra D."/>
            <person name="Gonzalez J."/>
            <person name="Henrissat B."/>
            <person name="Kuo A."/>
            <person name="Liang C."/>
            <person name="Lipzen A."/>
            <person name="Lutzoni F."/>
            <person name="Magnuson J."/>
            <person name="Mondo S."/>
            <person name="Nolan M."/>
            <person name="Ohm R."/>
            <person name="Pangilinan J."/>
            <person name="Park H.-J."/>
            <person name="Ramirez L."/>
            <person name="Alfaro M."/>
            <person name="Sun H."/>
            <person name="Tritt A."/>
            <person name="Yoshinaga Y."/>
            <person name="Zwiers L.-H."/>
            <person name="Turgeon B."/>
            <person name="Goodwin S."/>
            <person name="Spatafora J."/>
            <person name="Crous P."/>
            <person name="Grigoriev I."/>
        </authorList>
    </citation>
    <scope>NUCLEOTIDE SEQUENCE</scope>
    <source>
        <strain evidence="5">CBS 122681</strain>
    </source>
</reference>
<evidence type="ECO:0000313" key="5">
    <source>
        <dbReference type="EMBL" id="KAF2651990.1"/>
    </source>
</evidence>
<dbReference type="GO" id="GO:0005770">
    <property type="term" value="C:late endosome"/>
    <property type="evidence" value="ECO:0007669"/>
    <property type="project" value="TreeGrafter"/>
</dbReference>
<dbReference type="GO" id="GO:0005769">
    <property type="term" value="C:early endosome"/>
    <property type="evidence" value="ECO:0007669"/>
    <property type="project" value="TreeGrafter"/>
</dbReference>